<reference evidence="3" key="1">
    <citation type="journal article" date="2019" name="Int. J. Syst. Evol. Microbiol.">
        <title>The Global Catalogue of Microorganisms (GCM) 10K type strain sequencing project: providing services to taxonomists for standard genome sequencing and annotation.</title>
        <authorList>
            <consortium name="The Broad Institute Genomics Platform"/>
            <consortium name="The Broad Institute Genome Sequencing Center for Infectious Disease"/>
            <person name="Wu L."/>
            <person name="Ma J."/>
        </authorList>
    </citation>
    <scope>NUCLEOTIDE SEQUENCE [LARGE SCALE GENOMIC DNA]</scope>
    <source>
        <strain evidence="3">JCM 32304</strain>
    </source>
</reference>
<feature type="compositionally biased region" description="Polar residues" evidence="1">
    <location>
        <begin position="108"/>
        <end position="118"/>
    </location>
</feature>
<evidence type="ECO:0000313" key="3">
    <source>
        <dbReference type="Proteomes" id="UP000654367"/>
    </source>
</evidence>
<dbReference type="EMBL" id="BMQV01000062">
    <property type="protein sequence ID" value="GGP68799.1"/>
    <property type="molecule type" value="Genomic_DNA"/>
</dbReference>
<organism evidence="2 3">
    <name type="scientific">Shewanella saliphila</name>
    <dbReference type="NCBI Taxonomy" id="2282698"/>
    <lineage>
        <taxon>Bacteria</taxon>
        <taxon>Pseudomonadati</taxon>
        <taxon>Pseudomonadota</taxon>
        <taxon>Gammaproteobacteria</taxon>
        <taxon>Alteromonadales</taxon>
        <taxon>Shewanellaceae</taxon>
        <taxon>Shewanella</taxon>
    </lineage>
</organism>
<evidence type="ECO:0000313" key="2">
    <source>
        <dbReference type="EMBL" id="GGP68799.1"/>
    </source>
</evidence>
<feature type="region of interest" description="Disordered" evidence="1">
    <location>
        <begin position="101"/>
        <end position="128"/>
    </location>
</feature>
<name>A0ABQ2QAE6_9GAMM</name>
<accession>A0ABQ2QAE6</accession>
<gene>
    <name evidence="2" type="ORF">GCM10009409_37100</name>
</gene>
<dbReference type="Proteomes" id="UP000654367">
    <property type="component" value="Unassembled WGS sequence"/>
</dbReference>
<protein>
    <submittedName>
        <fullName evidence="2">Uncharacterized protein</fullName>
    </submittedName>
</protein>
<proteinExistence type="predicted"/>
<dbReference type="RefSeq" id="WP_188923104.1">
    <property type="nucleotide sequence ID" value="NZ_BMQV01000062.1"/>
</dbReference>
<keyword evidence="3" id="KW-1185">Reference proteome</keyword>
<evidence type="ECO:0000256" key="1">
    <source>
        <dbReference type="SAM" id="MobiDB-lite"/>
    </source>
</evidence>
<sequence>MSNLKLANAQPTQHQSKRDLSLTKLGLNKEVLQNTATAGLADFKLTSPLAPVNAAGSRASFAMIAALRAQLLGNESGWKKLNQKGQSLTINADYQISLIVTSGDKDTGTPNSQPSTKNGKGEETKSQVQRNVQLGQTYNLFNDSHDEFDADDILDDILNQNESVDGHELWILLYHFDRAKKELRYELSLPIGITDVGTNGKVKVSSWADRIIFDAIPFDTTLTESESTEFSEDFDFDLTPKDTL</sequence>
<comment type="caution">
    <text evidence="2">The sequence shown here is derived from an EMBL/GenBank/DDBJ whole genome shotgun (WGS) entry which is preliminary data.</text>
</comment>